<evidence type="ECO:0000256" key="1">
    <source>
        <dbReference type="SAM" id="Phobius"/>
    </source>
</evidence>
<evidence type="ECO:0000313" key="2">
    <source>
        <dbReference type="EMBL" id="VFQ44937.1"/>
    </source>
</evidence>
<dbReference type="Proteomes" id="UP000507962">
    <property type="component" value="Unassembled WGS sequence"/>
</dbReference>
<keyword evidence="1" id="KW-0812">Transmembrane</keyword>
<sequence length="173" mass="19202">MGERDQVVEEMMDVEAGKVPAPVWQSQRVFILGYVGVVLIPLFFLVVYACYDKGRCRGEGPVTITLTMSLYEPGRPGGSGGTRFSTMASPSRQSYTVWGTTETGQLCFIDVDSYLDYTGYTRGKRVETSYTVHKDRGDWRWTVEADFWVTVWCLALGLMGLRVAVTARGKGAG</sequence>
<feature type="transmembrane region" description="Helical" evidence="1">
    <location>
        <begin position="29"/>
        <end position="51"/>
    </location>
</feature>
<reference evidence="2 3" key="1">
    <citation type="submission" date="2019-03" db="EMBL/GenBank/DDBJ databases">
        <authorList>
            <person name="Nijsse B."/>
        </authorList>
    </citation>
    <scope>NUCLEOTIDE SEQUENCE [LARGE SCALE GENOMIC DNA]</scope>
    <source>
        <strain evidence="2">Desulfoluna butyratoxydans MSL71</strain>
    </source>
</reference>
<accession>A0A4U8YN26</accession>
<dbReference type="EMBL" id="CAADHO010000004">
    <property type="protein sequence ID" value="VFQ44937.1"/>
    <property type="molecule type" value="Genomic_DNA"/>
</dbReference>
<name>A0A4U8YN26_9BACT</name>
<dbReference type="AlphaFoldDB" id="A0A4U8YN26"/>
<organism evidence="2 3">
    <name type="scientific">Desulfoluna butyratoxydans</name>
    <dbReference type="NCBI Taxonomy" id="231438"/>
    <lineage>
        <taxon>Bacteria</taxon>
        <taxon>Pseudomonadati</taxon>
        <taxon>Thermodesulfobacteriota</taxon>
        <taxon>Desulfobacteria</taxon>
        <taxon>Desulfobacterales</taxon>
        <taxon>Desulfolunaceae</taxon>
        <taxon>Desulfoluna</taxon>
    </lineage>
</organism>
<gene>
    <name evidence="2" type="ORF">MSL71_25940</name>
</gene>
<protein>
    <submittedName>
        <fullName evidence="2">Uncharacterized protein</fullName>
    </submittedName>
</protein>
<keyword evidence="1" id="KW-0472">Membrane</keyword>
<keyword evidence="3" id="KW-1185">Reference proteome</keyword>
<evidence type="ECO:0000313" key="3">
    <source>
        <dbReference type="Proteomes" id="UP000507962"/>
    </source>
</evidence>
<proteinExistence type="predicted"/>
<keyword evidence="1" id="KW-1133">Transmembrane helix</keyword>